<evidence type="ECO:0000259" key="16">
    <source>
        <dbReference type="PROSITE" id="PS50999"/>
    </source>
</evidence>
<dbReference type="GO" id="GO:0016491">
    <property type="term" value="F:oxidoreductase activity"/>
    <property type="evidence" value="ECO:0007669"/>
    <property type="project" value="UniProtKB-KW"/>
</dbReference>
<keyword evidence="12 14" id="KW-0472">Membrane</keyword>
<evidence type="ECO:0000256" key="11">
    <source>
        <dbReference type="ARBA" id="ARBA00023008"/>
    </source>
</evidence>
<gene>
    <name evidence="17" type="primary">coxB</name>
    <name evidence="17" type="ORF">EAF64_17320</name>
</gene>
<dbReference type="InterPro" id="IPR014222">
    <property type="entry name" value="Cyt_c_oxidase_su2"/>
</dbReference>
<dbReference type="Gene3D" id="2.60.40.420">
    <property type="entry name" value="Cupredoxins - blue copper proteins"/>
    <property type="match status" value="1"/>
</dbReference>
<dbReference type="Pfam" id="PF00116">
    <property type="entry name" value="COX2"/>
    <property type="match status" value="1"/>
</dbReference>
<evidence type="ECO:0000256" key="8">
    <source>
        <dbReference type="ARBA" id="ARBA00022967"/>
    </source>
</evidence>
<feature type="domain" description="Cytochrome oxidase subunit II copper A binding" evidence="15">
    <location>
        <begin position="125"/>
        <end position="237"/>
    </location>
</feature>
<evidence type="ECO:0000256" key="1">
    <source>
        <dbReference type="ARBA" id="ARBA00004141"/>
    </source>
</evidence>
<dbReference type="InterPro" id="IPR011759">
    <property type="entry name" value="Cyt_c_oxidase_su2_TM_dom"/>
</dbReference>
<dbReference type="GO" id="GO:0016020">
    <property type="term" value="C:membrane"/>
    <property type="evidence" value="ECO:0007669"/>
    <property type="project" value="UniProtKB-SubCell"/>
</dbReference>
<dbReference type="PROSITE" id="PS50999">
    <property type="entry name" value="COX2_TM"/>
    <property type="match status" value="1"/>
</dbReference>
<evidence type="ECO:0000256" key="5">
    <source>
        <dbReference type="ARBA" id="ARBA00022660"/>
    </source>
</evidence>
<evidence type="ECO:0000259" key="15">
    <source>
        <dbReference type="PROSITE" id="PS50857"/>
    </source>
</evidence>
<dbReference type="InterPro" id="IPR002429">
    <property type="entry name" value="CcO_II-like_C"/>
</dbReference>
<keyword evidence="9" id="KW-0249">Electron transport</keyword>
<keyword evidence="18" id="KW-1185">Reference proteome</keyword>
<dbReference type="AlphaFoldDB" id="A0A498KWD7"/>
<keyword evidence="4" id="KW-0813">Transport</keyword>
<comment type="caution">
    <text evidence="17">The sequence shown here is derived from an EMBL/GenBank/DDBJ whole genome shotgun (WGS) entry which is preliminary data.</text>
</comment>
<proteinExistence type="inferred from homology"/>
<dbReference type="GO" id="GO:0005507">
    <property type="term" value="F:copper ion binding"/>
    <property type="evidence" value="ECO:0007669"/>
    <property type="project" value="InterPro"/>
</dbReference>
<feature type="transmembrane region" description="Helical" evidence="14">
    <location>
        <begin position="45"/>
        <end position="64"/>
    </location>
</feature>
<dbReference type="OrthoDB" id="27522at2157"/>
<comment type="subcellular location">
    <subcellularLocation>
        <location evidence="1">Membrane</location>
        <topology evidence="1">Multi-pass membrane protein</topology>
    </subcellularLocation>
</comment>
<evidence type="ECO:0000256" key="13">
    <source>
        <dbReference type="ARBA" id="ARBA00031389"/>
    </source>
</evidence>
<dbReference type="GO" id="GO:0042773">
    <property type="term" value="P:ATP synthesis coupled electron transport"/>
    <property type="evidence" value="ECO:0007669"/>
    <property type="project" value="TreeGrafter"/>
</dbReference>
<dbReference type="Pfam" id="PF02790">
    <property type="entry name" value="COX2_TM"/>
    <property type="match status" value="1"/>
</dbReference>
<dbReference type="PROSITE" id="PS00078">
    <property type="entry name" value="COX2"/>
    <property type="match status" value="1"/>
</dbReference>
<keyword evidence="5" id="KW-0679">Respiratory chain</keyword>
<comment type="similarity">
    <text evidence="2">Belongs to the cytochrome c oxidase subunit 2 family.</text>
</comment>
<dbReference type="PROSITE" id="PS50857">
    <property type="entry name" value="COX2_CUA"/>
    <property type="match status" value="1"/>
</dbReference>
<accession>A0A498KWD7</accession>
<dbReference type="GO" id="GO:0004129">
    <property type="term" value="F:cytochrome-c oxidase activity"/>
    <property type="evidence" value="ECO:0007669"/>
    <property type="project" value="UniProtKB-EC"/>
</dbReference>
<feature type="domain" description="Cytochrome oxidase subunit II transmembrane region profile" evidence="16">
    <location>
        <begin position="15"/>
        <end position="111"/>
    </location>
</feature>
<protein>
    <recommendedName>
        <fullName evidence="3">cytochrome-c oxidase</fullName>
        <ecNumber evidence="3">7.1.1.9</ecNumber>
    </recommendedName>
    <alternativeName>
        <fullName evidence="13">Cytochrome c oxidase polypeptide II</fullName>
    </alternativeName>
</protein>
<dbReference type="InterPro" id="IPR036257">
    <property type="entry name" value="Cyt_c_oxidase_su2_TM_sf"/>
</dbReference>
<evidence type="ECO:0000313" key="17">
    <source>
        <dbReference type="EMBL" id="RXK46907.1"/>
    </source>
</evidence>
<evidence type="ECO:0000256" key="6">
    <source>
        <dbReference type="ARBA" id="ARBA00022692"/>
    </source>
</evidence>
<sequence>MESRPGRAAAGTLLALAGLAVVCSTPAAAQSVNRNLIRELNTQLLYVALPLAVFVEVILIYAVLRFRDNPDPRPTIDSPNLEITWTLATAIILLFVGVSAYVVLTTPYFSPGAVSDPANESAADGERATVRGLSYQYDWQFRYPGANVTTRSLLVLPAERPVSIRLSSADVLHSLFVPQLGIKKDAFPGKYTRVRTRVTERGTYRGYCAELCGSGHSTMRTEVVVVSPSAYEDWLGRHRGEANVTDAPTPQA</sequence>
<evidence type="ECO:0000256" key="2">
    <source>
        <dbReference type="ARBA" id="ARBA00007866"/>
    </source>
</evidence>
<keyword evidence="10 14" id="KW-1133">Transmembrane helix</keyword>
<dbReference type="SUPFAM" id="SSF81464">
    <property type="entry name" value="Cytochrome c oxidase subunit II-like, transmembrane region"/>
    <property type="match status" value="1"/>
</dbReference>
<dbReference type="RefSeq" id="WP_129070240.1">
    <property type="nucleotide sequence ID" value="NZ_RDFA01000007.1"/>
</dbReference>
<dbReference type="InterPro" id="IPR045187">
    <property type="entry name" value="CcO_II"/>
</dbReference>
<dbReference type="PANTHER" id="PTHR22888">
    <property type="entry name" value="CYTOCHROME C OXIDASE, SUBUNIT II"/>
    <property type="match status" value="1"/>
</dbReference>
<evidence type="ECO:0000256" key="14">
    <source>
        <dbReference type="SAM" id="Phobius"/>
    </source>
</evidence>
<reference evidence="17 18" key="1">
    <citation type="submission" date="2019-01" db="EMBL/GenBank/DDBJ databases">
        <title>Halorientalis sp. F13-25 a new haloarchaeum isolated from hypersaline water.</title>
        <authorList>
            <person name="Ana D.-V."/>
            <person name="Cristina S.-P."/>
            <person name="Antonio V."/>
        </authorList>
    </citation>
    <scope>NUCLEOTIDE SEQUENCE [LARGE SCALE GENOMIC DNA]</scope>
    <source>
        <strain evidence="17 18">F13-25</strain>
    </source>
</reference>
<evidence type="ECO:0000256" key="7">
    <source>
        <dbReference type="ARBA" id="ARBA00022723"/>
    </source>
</evidence>
<name>A0A498KWD7_9EURY</name>
<dbReference type="InterPro" id="IPR008972">
    <property type="entry name" value="Cupredoxin"/>
</dbReference>
<evidence type="ECO:0000256" key="3">
    <source>
        <dbReference type="ARBA" id="ARBA00012949"/>
    </source>
</evidence>
<dbReference type="EC" id="7.1.1.9" evidence="3"/>
<keyword evidence="8" id="KW-1278">Translocase</keyword>
<keyword evidence="11" id="KW-0186">Copper</keyword>
<dbReference type="EMBL" id="RDFA01000007">
    <property type="protein sequence ID" value="RXK46907.1"/>
    <property type="molecule type" value="Genomic_DNA"/>
</dbReference>
<keyword evidence="17" id="KW-0560">Oxidoreductase</keyword>
<evidence type="ECO:0000256" key="4">
    <source>
        <dbReference type="ARBA" id="ARBA00022448"/>
    </source>
</evidence>
<dbReference type="NCBIfam" id="TIGR02866">
    <property type="entry name" value="CoxB"/>
    <property type="match status" value="1"/>
</dbReference>
<evidence type="ECO:0000313" key="18">
    <source>
        <dbReference type="Proteomes" id="UP000289691"/>
    </source>
</evidence>
<dbReference type="SUPFAM" id="SSF49503">
    <property type="entry name" value="Cupredoxins"/>
    <property type="match status" value="1"/>
</dbReference>
<evidence type="ECO:0000256" key="9">
    <source>
        <dbReference type="ARBA" id="ARBA00022982"/>
    </source>
</evidence>
<dbReference type="PRINTS" id="PR01166">
    <property type="entry name" value="CYCOXIDASEII"/>
</dbReference>
<dbReference type="PANTHER" id="PTHR22888:SF9">
    <property type="entry name" value="CYTOCHROME C OXIDASE SUBUNIT 2"/>
    <property type="match status" value="1"/>
</dbReference>
<dbReference type="Gene3D" id="1.10.287.90">
    <property type="match status" value="1"/>
</dbReference>
<evidence type="ECO:0000256" key="10">
    <source>
        <dbReference type="ARBA" id="ARBA00022989"/>
    </source>
</evidence>
<organism evidence="17 18">
    <name type="scientific">Halorientalis pallida</name>
    <dbReference type="NCBI Taxonomy" id="2479928"/>
    <lineage>
        <taxon>Archaea</taxon>
        <taxon>Methanobacteriati</taxon>
        <taxon>Methanobacteriota</taxon>
        <taxon>Stenosarchaea group</taxon>
        <taxon>Halobacteria</taxon>
        <taxon>Halobacteriales</taxon>
        <taxon>Haloarculaceae</taxon>
        <taxon>Halorientalis</taxon>
    </lineage>
</organism>
<feature type="transmembrane region" description="Helical" evidence="14">
    <location>
        <begin position="85"/>
        <end position="104"/>
    </location>
</feature>
<dbReference type="InterPro" id="IPR001505">
    <property type="entry name" value="Copper_CuA"/>
</dbReference>
<keyword evidence="7" id="KW-0479">Metal-binding</keyword>
<keyword evidence="6 14" id="KW-0812">Transmembrane</keyword>
<evidence type="ECO:0000256" key="12">
    <source>
        <dbReference type="ARBA" id="ARBA00023136"/>
    </source>
</evidence>
<dbReference type="Proteomes" id="UP000289691">
    <property type="component" value="Unassembled WGS sequence"/>
</dbReference>